<sequence length="120" mass="13102">MRRIITICLLVAMVTVAFPMPEAKAIDPVTLAILAPIAIKAAEKTAPYIYRGVYNAGKCLLQMGKDVFQIFYLPYGLGYMCFGSMKHGLVYVIKGGIAPAKLIVHTLLLPVMLFGVNINI</sequence>
<dbReference type="EMBL" id="VUNS01000011">
    <property type="protein sequence ID" value="MST97656.1"/>
    <property type="molecule type" value="Genomic_DNA"/>
</dbReference>
<dbReference type="Proteomes" id="UP000435649">
    <property type="component" value="Unassembled WGS sequence"/>
</dbReference>
<name>A0A844G2R0_9BACT</name>
<reference evidence="2 3" key="1">
    <citation type="submission" date="2019-08" db="EMBL/GenBank/DDBJ databases">
        <title>In-depth cultivation of the pig gut microbiome towards novel bacterial diversity and tailored functional studies.</title>
        <authorList>
            <person name="Wylensek D."/>
            <person name="Hitch T.C.A."/>
            <person name="Clavel T."/>
        </authorList>
    </citation>
    <scope>NUCLEOTIDE SEQUENCE [LARGE SCALE GENOMIC DNA]</scope>
    <source>
        <strain evidence="2 3">BBE-744-WT-12</strain>
    </source>
</reference>
<protein>
    <submittedName>
        <fullName evidence="2">Uncharacterized protein</fullName>
    </submittedName>
</protein>
<organism evidence="2 3">
    <name type="scientific">Victivallis lenta</name>
    <dbReference type="NCBI Taxonomy" id="2606640"/>
    <lineage>
        <taxon>Bacteria</taxon>
        <taxon>Pseudomonadati</taxon>
        <taxon>Lentisphaerota</taxon>
        <taxon>Lentisphaeria</taxon>
        <taxon>Victivallales</taxon>
        <taxon>Victivallaceae</taxon>
        <taxon>Victivallis</taxon>
    </lineage>
</organism>
<feature type="signal peptide" evidence="1">
    <location>
        <begin position="1"/>
        <end position="25"/>
    </location>
</feature>
<gene>
    <name evidence="2" type="ORF">FYJ85_11465</name>
</gene>
<accession>A0A844G2R0</accession>
<evidence type="ECO:0000256" key="1">
    <source>
        <dbReference type="SAM" id="SignalP"/>
    </source>
</evidence>
<evidence type="ECO:0000313" key="2">
    <source>
        <dbReference type="EMBL" id="MST97656.1"/>
    </source>
</evidence>
<keyword evidence="3" id="KW-1185">Reference proteome</keyword>
<proteinExistence type="predicted"/>
<comment type="caution">
    <text evidence="2">The sequence shown here is derived from an EMBL/GenBank/DDBJ whole genome shotgun (WGS) entry which is preliminary data.</text>
</comment>
<keyword evidence="1" id="KW-0732">Signal</keyword>
<feature type="chain" id="PRO_5032847107" evidence="1">
    <location>
        <begin position="26"/>
        <end position="120"/>
    </location>
</feature>
<dbReference type="AlphaFoldDB" id="A0A844G2R0"/>
<dbReference type="RefSeq" id="WP_106054343.1">
    <property type="nucleotide sequence ID" value="NZ_CALXOB010000057.1"/>
</dbReference>
<evidence type="ECO:0000313" key="3">
    <source>
        <dbReference type="Proteomes" id="UP000435649"/>
    </source>
</evidence>